<dbReference type="HOGENOM" id="CLU_3143644_0_0_1"/>
<accession>A0A067P0J8</accession>
<dbReference type="EMBL" id="KL198007">
    <property type="protein sequence ID" value="KDQ29376.1"/>
    <property type="molecule type" value="Genomic_DNA"/>
</dbReference>
<dbReference type="Proteomes" id="UP000027073">
    <property type="component" value="Unassembled WGS sequence"/>
</dbReference>
<dbReference type="AlphaFoldDB" id="A0A067P0J8"/>
<proteinExistence type="predicted"/>
<dbReference type="VEuPathDB" id="FungiDB:PLEOSDRAFT_1103400"/>
<gene>
    <name evidence="1" type="ORF">PLEOSDRAFT_1103400</name>
</gene>
<evidence type="ECO:0000313" key="1">
    <source>
        <dbReference type="EMBL" id="KDQ29376.1"/>
    </source>
</evidence>
<organism evidence="1 2">
    <name type="scientific">Pleurotus ostreatus (strain PC15)</name>
    <name type="common">Oyster mushroom</name>
    <dbReference type="NCBI Taxonomy" id="1137138"/>
    <lineage>
        <taxon>Eukaryota</taxon>
        <taxon>Fungi</taxon>
        <taxon>Dikarya</taxon>
        <taxon>Basidiomycota</taxon>
        <taxon>Agaricomycotina</taxon>
        <taxon>Agaricomycetes</taxon>
        <taxon>Agaricomycetidae</taxon>
        <taxon>Agaricales</taxon>
        <taxon>Pleurotineae</taxon>
        <taxon>Pleurotaceae</taxon>
        <taxon>Pleurotus</taxon>
    </lineage>
</organism>
<evidence type="ECO:0000313" key="2">
    <source>
        <dbReference type="Proteomes" id="UP000027073"/>
    </source>
</evidence>
<name>A0A067P0J8_PLEO1</name>
<dbReference type="InParanoid" id="A0A067P0J8"/>
<sequence length="49" mass="5371">MPSLSHASRPSDHAADIPAICVQVHQFQRAEIEDNVLGAKSIFEPIRTS</sequence>
<reference evidence="2" key="1">
    <citation type="journal article" date="2014" name="Proc. Natl. Acad. Sci. U.S.A.">
        <title>Extensive sampling of basidiomycete genomes demonstrates inadequacy of the white-rot/brown-rot paradigm for wood decay fungi.</title>
        <authorList>
            <person name="Riley R."/>
            <person name="Salamov A.A."/>
            <person name="Brown D.W."/>
            <person name="Nagy L.G."/>
            <person name="Floudas D."/>
            <person name="Held B.W."/>
            <person name="Levasseur A."/>
            <person name="Lombard V."/>
            <person name="Morin E."/>
            <person name="Otillar R."/>
            <person name="Lindquist E.A."/>
            <person name="Sun H."/>
            <person name="LaButti K.M."/>
            <person name="Schmutz J."/>
            <person name="Jabbour D."/>
            <person name="Luo H."/>
            <person name="Baker S.E."/>
            <person name="Pisabarro A.G."/>
            <person name="Walton J.D."/>
            <person name="Blanchette R.A."/>
            <person name="Henrissat B."/>
            <person name="Martin F."/>
            <person name="Cullen D."/>
            <person name="Hibbett D.S."/>
            <person name="Grigoriev I.V."/>
        </authorList>
    </citation>
    <scope>NUCLEOTIDE SEQUENCE [LARGE SCALE GENOMIC DNA]</scope>
    <source>
        <strain evidence="2">PC15</strain>
    </source>
</reference>
<protein>
    <submittedName>
        <fullName evidence="1">Uncharacterized protein</fullName>
    </submittedName>
</protein>